<evidence type="ECO:0000259" key="5">
    <source>
        <dbReference type="PROSITE" id="PS50111"/>
    </source>
</evidence>
<feature type="transmembrane region" description="Helical" evidence="4">
    <location>
        <begin position="184"/>
        <end position="202"/>
    </location>
</feature>
<evidence type="ECO:0000256" key="1">
    <source>
        <dbReference type="ARBA" id="ARBA00022500"/>
    </source>
</evidence>
<dbReference type="AlphaFoldDB" id="A0A4R9GSI9"/>
<dbReference type="PANTHER" id="PTHR43531">
    <property type="entry name" value="PROTEIN ICFG"/>
    <property type="match status" value="1"/>
</dbReference>
<evidence type="ECO:0000313" key="8">
    <source>
        <dbReference type="Proteomes" id="UP000297855"/>
    </source>
</evidence>
<dbReference type="GO" id="GO:0004888">
    <property type="term" value="F:transmembrane signaling receptor activity"/>
    <property type="evidence" value="ECO:0007669"/>
    <property type="project" value="InterPro"/>
</dbReference>
<dbReference type="GO" id="GO:0007165">
    <property type="term" value="P:signal transduction"/>
    <property type="evidence" value="ECO:0007669"/>
    <property type="project" value="UniProtKB-KW"/>
</dbReference>
<keyword evidence="8" id="KW-1185">Reference proteome</keyword>
<comment type="similarity">
    <text evidence="2">Belongs to the methyl-accepting chemotaxis (MCP) protein family.</text>
</comment>
<dbReference type="InterPro" id="IPR051310">
    <property type="entry name" value="MCP_chemotaxis"/>
</dbReference>
<dbReference type="InterPro" id="IPR004090">
    <property type="entry name" value="Chemotax_Me-accpt_rcpt"/>
</dbReference>
<dbReference type="SUPFAM" id="SSF58104">
    <property type="entry name" value="Methyl-accepting chemotaxis protein (MCP) signaling domain"/>
    <property type="match status" value="1"/>
</dbReference>
<gene>
    <name evidence="7" type="ORF">EHO61_04690</name>
</gene>
<dbReference type="NCBIfam" id="TIGR00229">
    <property type="entry name" value="sensory_box"/>
    <property type="match status" value="1"/>
</dbReference>
<organism evidence="7 8">
    <name type="scientific">Leptospira fluminis</name>
    <dbReference type="NCBI Taxonomy" id="2484979"/>
    <lineage>
        <taxon>Bacteria</taxon>
        <taxon>Pseudomonadati</taxon>
        <taxon>Spirochaetota</taxon>
        <taxon>Spirochaetia</taxon>
        <taxon>Leptospirales</taxon>
        <taxon>Leptospiraceae</taxon>
        <taxon>Leptospira</taxon>
    </lineage>
</organism>
<dbReference type="Pfam" id="PF00015">
    <property type="entry name" value="MCPsignal"/>
    <property type="match status" value="1"/>
</dbReference>
<name>A0A4R9GSI9_9LEPT</name>
<feature type="domain" description="PAS" evidence="6">
    <location>
        <begin position="25"/>
        <end position="76"/>
    </location>
</feature>
<dbReference type="InterPro" id="IPR004089">
    <property type="entry name" value="MCPsignal_dom"/>
</dbReference>
<evidence type="ECO:0000313" key="7">
    <source>
        <dbReference type="EMBL" id="TGK21154.1"/>
    </source>
</evidence>
<keyword evidence="3" id="KW-0807">Transducer</keyword>
<evidence type="ECO:0000256" key="3">
    <source>
        <dbReference type="PROSITE-ProRule" id="PRU00284"/>
    </source>
</evidence>
<keyword evidence="4" id="KW-0472">Membrane</keyword>
<dbReference type="EMBL" id="RQEV01000003">
    <property type="protein sequence ID" value="TGK21154.1"/>
    <property type="molecule type" value="Genomic_DNA"/>
</dbReference>
<dbReference type="InterPro" id="IPR013655">
    <property type="entry name" value="PAS_fold_3"/>
</dbReference>
<dbReference type="GO" id="GO:0006935">
    <property type="term" value="P:chemotaxis"/>
    <property type="evidence" value="ECO:0007669"/>
    <property type="project" value="UniProtKB-KW"/>
</dbReference>
<dbReference type="RefSeq" id="WP_135812444.1">
    <property type="nucleotide sequence ID" value="NZ_RQEV01000003.1"/>
</dbReference>
<dbReference type="InterPro" id="IPR000014">
    <property type="entry name" value="PAS"/>
</dbReference>
<proteinExistence type="inferred from homology"/>
<dbReference type="GO" id="GO:0005886">
    <property type="term" value="C:plasma membrane"/>
    <property type="evidence" value="ECO:0007669"/>
    <property type="project" value="TreeGrafter"/>
</dbReference>
<dbReference type="Pfam" id="PF08447">
    <property type="entry name" value="PAS_3"/>
    <property type="match status" value="1"/>
</dbReference>
<accession>A0A4R9GSI9</accession>
<dbReference type="Proteomes" id="UP000297855">
    <property type="component" value="Unassembled WGS sequence"/>
</dbReference>
<protein>
    <submittedName>
        <fullName evidence="7">PAS domain S-box protein</fullName>
    </submittedName>
</protein>
<dbReference type="PROSITE" id="PS50111">
    <property type="entry name" value="CHEMOTAXIS_TRANSDUC_2"/>
    <property type="match status" value="1"/>
</dbReference>
<evidence type="ECO:0000256" key="4">
    <source>
        <dbReference type="SAM" id="Phobius"/>
    </source>
</evidence>
<dbReference type="SUPFAM" id="SSF55785">
    <property type="entry name" value="PYP-like sensor domain (PAS domain)"/>
    <property type="match status" value="1"/>
</dbReference>
<dbReference type="Gene3D" id="1.10.287.950">
    <property type="entry name" value="Methyl-accepting chemotaxis protein"/>
    <property type="match status" value="1"/>
</dbReference>
<dbReference type="PRINTS" id="PR00260">
    <property type="entry name" value="CHEMTRNSDUCR"/>
</dbReference>
<sequence>MRKNLPVTNREIRFPANAVIISRTDPKGKITYVSRDFADVSGYSESELLGEAHNIVRHPDIPPVVFEDLWITIKSGRPWNGIVKNRAKNGDHYWVDATVTPILEQGEIVGYMSVRKQAGRQDIDKAEKLYRKLSRGLGLRYRLSSFIHSIQSALGNFGLAAVQVSLVLLPGLYLSFRLFPADPISSSVTAISGILGSFLVLVTMKKQGAKILDVVEIVRQMVNGNMLAEIRRQEGREDVDKIYTNIRCLAISLWGLIVQMKENYDRNMHLYETLFESMQKFRSSTQTQAQSVEETAAASVQLSKTIEEIVITIAEQTRSLSNVNASIGSIDSSLRETSHSMEELASQTGEVSGKALQAEQIFNEAIRSMEEIKSFSDQINKIVSIITGISERTNLLALNASIESARAGEAGKGFSVVADEISKLAEQTKHSIKDIVQLVKNTSLSVDEGALKVNQSVDVFKKLQDYIEKVHASASDVRIHLSEQSNKLREIRMSSDQLLTLGQMMNNSSEQQKGASEEISASMSVISKNAEDIASTSEDIKHTVEGTLEHSERLKSILGHFKT</sequence>
<evidence type="ECO:0000256" key="2">
    <source>
        <dbReference type="ARBA" id="ARBA00029447"/>
    </source>
</evidence>
<dbReference type="InterPro" id="IPR035965">
    <property type="entry name" value="PAS-like_dom_sf"/>
</dbReference>
<reference evidence="7" key="1">
    <citation type="journal article" date="2019" name="PLoS Negl. Trop. Dis.">
        <title>Revisiting the worldwide diversity of Leptospira species in the environment.</title>
        <authorList>
            <person name="Vincent A.T."/>
            <person name="Schiettekatte O."/>
            <person name="Bourhy P."/>
            <person name="Veyrier F.J."/>
            <person name="Picardeau M."/>
        </authorList>
    </citation>
    <scope>NUCLEOTIDE SEQUENCE [LARGE SCALE GENOMIC DNA]</scope>
    <source>
        <strain evidence="7">SCS5</strain>
    </source>
</reference>
<feature type="domain" description="Methyl-accepting transducer" evidence="5">
    <location>
        <begin position="291"/>
        <end position="527"/>
    </location>
</feature>
<evidence type="ECO:0000259" key="6">
    <source>
        <dbReference type="PROSITE" id="PS50112"/>
    </source>
</evidence>
<keyword evidence="4" id="KW-0812">Transmembrane</keyword>
<dbReference type="OrthoDB" id="369835at2"/>
<dbReference type="SMART" id="SM00283">
    <property type="entry name" value="MA"/>
    <property type="match status" value="1"/>
</dbReference>
<dbReference type="PROSITE" id="PS50112">
    <property type="entry name" value="PAS"/>
    <property type="match status" value="1"/>
</dbReference>
<dbReference type="CDD" id="cd00130">
    <property type="entry name" value="PAS"/>
    <property type="match status" value="1"/>
</dbReference>
<keyword evidence="4" id="KW-1133">Transmembrane helix</keyword>
<feature type="transmembrane region" description="Helical" evidence="4">
    <location>
        <begin position="153"/>
        <end position="172"/>
    </location>
</feature>
<keyword evidence="1" id="KW-0145">Chemotaxis</keyword>
<dbReference type="PANTHER" id="PTHR43531:SF11">
    <property type="entry name" value="METHYL-ACCEPTING CHEMOTAXIS PROTEIN 3"/>
    <property type="match status" value="1"/>
</dbReference>
<dbReference type="Gene3D" id="3.30.450.20">
    <property type="entry name" value="PAS domain"/>
    <property type="match status" value="1"/>
</dbReference>
<comment type="caution">
    <text evidence="7">The sequence shown here is derived from an EMBL/GenBank/DDBJ whole genome shotgun (WGS) entry which is preliminary data.</text>
</comment>